<sequence>MHRSGSNTRVSDEFYSSDVTPVVTGRTSFTGGGGGQRSSLDQLPKYNPQSEIAKKEAVKLKSAENVVHFIPLVLIVCALILWFFSTPHIGLLKKETSMEVRNQTTITFHATKNGTESENFGIVTEKHVVNSRINRKFLAWHESHEYEQQT</sequence>
<evidence type="ECO:0000313" key="3">
    <source>
        <dbReference type="Proteomes" id="UP000036987"/>
    </source>
</evidence>
<name>A0A0K9P0X3_ZOSMR</name>
<evidence type="ECO:0000313" key="2">
    <source>
        <dbReference type="EMBL" id="KMZ61870.1"/>
    </source>
</evidence>
<proteinExistence type="predicted"/>
<protein>
    <submittedName>
        <fullName evidence="2">Uncharacterized protein</fullName>
    </submittedName>
</protein>
<keyword evidence="1" id="KW-0472">Membrane</keyword>
<organism evidence="2 3">
    <name type="scientific">Zostera marina</name>
    <name type="common">Eelgrass</name>
    <dbReference type="NCBI Taxonomy" id="29655"/>
    <lineage>
        <taxon>Eukaryota</taxon>
        <taxon>Viridiplantae</taxon>
        <taxon>Streptophyta</taxon>
        <taxon>Embryophyta</taxon>
        <taxon>Tracheophyta</taxon>
        <taxon>Spermatophyta</taxon>
        <taxon>Magnoliopsida</taxon>
        <taxon>Liliopsida</taxon>
        <taxon>Zosteraceae</taxon>
        <taxon>Zostera</taxon>
    </lineage>
</organism>
<keyword evidence="1" id="KW-1133">Transmembrane helix</keyword>
<dbReference type="AlphaFoldDB" id="A0A0K9P0X3"/>
<keyword evidence="1" id="KW-0812">Transmembrane</keyword>
<dbReference type="EMBL" id="LFYR01001430">
    <property type="protein sequence ID" value="KMZ61870.1"/>
    <property type="molecule type" value="Genomic_DNA"/>
</dbReference>
<comment type="caution">
    <text evidence="2">The sequence shown here is derived from an EMBL/GenBank/DDBJ whole genome shotgun (WGS) entry which is preliminary data.</text>
</comment>
<reference evidence="3" key="1">
    <citation type="journal article" date="2016" name="Nature">
        <title>The genome of the seagrass Zostera marina reveals angiosperm adaptation to the sea.</title>
        <authorList>
            <person name="Olsen J.L."/>
            <person name="Rouze P."/>
            <person name="Verhelst B."/>
            <person name="Lin Y.-C."/>
            <person name="Bayer T."/>
            <person name="Collen J."/>
            <person name="Dattolo E."/>
            <person name="De Paoli E."/>
            <person name="Dittami S."/>
            <person name="Maumus F."/>
            <person name="Michel G."/>
            <person name="Kersting A."/>
            <person name="Lauritano C."/>
            <person name="Lohaus R."/>
            <person name="Toepel M."/>
            <person name="Tonon T."/>
            <person name="Vanneste K."/>
            <person name="Amirebrahimi M."/>
            <person name="Brakel J."/>
            <person name="Bostroem C."/>
            <person name="Chovatia M."/>
            <person name="Grimwood J."/>
            <person name="Jenkins J.W."/>
            <person name="Jueterbock A."/>
            <person name="Mraz A."/>
            <person name="Stam W.T."/>
            <person name="Tice H."/>
            <person name="Bornberg-Bauer E."/>
            <person name="Green P.J."/>
            <person name="Pearson G.A."/>
            <person name="Procaccini G."/>
            <person name="Duarte C.M."/>
            <person name="Schmutz J."/>
            <person name="Reusch T.B.H."/>
            <person name="Van de Peer Y."/>
        </authorList>
    </citation>
    <scope>NUCLEOTIDE SEQUENCE [LARGE SCALE GENOMIC DNA]</scope>
    <source>
        <strain evidence="3">cv. Finnish</strain>
    </source>
</reference>
<dbReference type="PANTHER" id="PTHR34189">
    <property type="entry name" value="TRANSMEMBRANE PROTEIN"/>
    <property type="match status" value="1"/>
</dbReference>
<gene>
    <name evidence="2" type="ORF">ZOSMA_4G01590</name>
</gene>
<keyword evidence="3" id="KW-1185">Reference proteome</keyword>
<dbReference type="OMA" id="LAWHESH"/>
<evidence type="ECO:0000256" key="1">
    <source>
        <dbReference type="SAM" id="Phobius"/>
    </source>
</evidence>
<feature type="transmembrane region" description="Helical" evidence="1">
    <location>
        <begin position="66"/>
        <end position="84"/>
    </location>
</feature>
<dbReference type="STRING" id="29655.A0A0K9P0X3"/>
<dbReference type="Proteomes" id="UP000036987">
    <property type="component" value="Unassembled WGS sequence"/>
</dbReference>
<accession>A0A0K9P0X3</accession>
<dbReference type="OrthoDB" id="759788at2759"/>
<dbReference type="PANTHER" id="PTHR34189:SF4">
    <property type="entry name" value="TRANSMEMBRANE PROTEIN"/>
    <property type="match status" value="1"/>
</dbReference>